<dbReference type="PANTHER" id="PTHR42895:SF1">
    <property type="entry name" value="IRON-SULFUR CLUSTER PROTEIN"/>
    <property type="match status" value="1"/>
</dbReference>
<comment type="caution">
    <text evidence="2">The sequence shown here is derived from an EMBL/GenBank/DDBJ whole genome shotgun (WGS) entry which is preliminary data.</text>
</comment>
<evidence type="ECO:0000313" key="2">
    <source>
        <dbReference type="EMBL" id="GAG40188.1"/>
    </source>
</evidence>
<proteinExistence type="predicted"/>
<dbReference type="InterPro" id="IPR027980">
    <property type="entry name" value="RACo_C"/>
</dbReference>
<name>X0XU89_9ZZZZ</name>
<reference evidence="2" key="1">
    <citation type="journal article" date="2014" name="Front. Microbiol.">
        <title>High frequency of phylogenetically diverse reductive dehalogenase-homologous genes in deep subseafloor sedimentary metagenomes.</title>
        <authorList>
            <person name="Kawai M."/>
            <person name="Futagami T."/>
            <person name="Toyoda A."/>
            <person name="Takaki Y."/>
            <person name="Nishi S."/>
            <person name="Hori S."/>
            <person name="Arai W."/>
            <person name="Tsubouchi T."/>
            <person name="Morono Y."/>
            <person name="Uchiyama I."/>
            <person name="Ito T."/>
            <person name="Fujiyama A."/>
            <person name="Inagaki F."/>
            <person name="Takami H."/>
        </authorList>
    </citation>
    <scope>NUCLEOTIDE SEQUENCE</scope>
    <source>
        <strain evidence="2">Expedition CK06-06</strain>
    </source>
</reference>
<protein>
    <recommendedName>
        <fullName evidence="1">RACo C-terminal domain-containing protein</fullName>
    </recommendedName>
</protein>
<dbReference type="AlphaFoldDB" id="X0XU89"/>
<feature type="non-terminal residue" evidence="2">
    <location>
        <position position="1"/>
    </location>
</feature>
<dbReference type="Gene3D" id="3.30.420.480">
    <property type="entry name" value="Domain of unknown function (DUF4445)"/>
    <property type="match status" value="1"/>
</dbReference>
<sequence length="253" mass="26822">PGAYIHLLPNIAGYVGADHSAVILSTELWKTKETVLAIDIGTNTEISLVAGGKISSCSCASGPAFEGAHITHGMRAAPGAIEKVQIKDDEIKIFTIDDKKPVGICGSGILDVVAEMKTANLMDEKGAIKEVGNFTREADKNLIELLLVPAEQSGNKKEITVSRKDVNEIQLAKAAIRSGLDILLVEAGLQADDVDRVLVAGAFGTYISVPNAIEIGMFPRIPLSRFQQVGNAAGMGAVQALVSMKYRHMISEV</sequence>
<dbReference type="InterPro" id="IPR042259">
    <property type="entry name" value="Raco-like_middle_sf"/>
</dbReference>
<dbReference type="Pfam" id="PF14574">
    <property type="entry name" value="RACo_C_ter"/>
    <property type="match status" value="1"/>
</dbReference>
<dbReference type="PANTHER" id="PTHR42895">
    <property type="entry name" value="IRON-SULFUR CLUSTER-BINDING PROTEIN-RELATED"/>
    <property type="match status" value="1"/>
</dbReference>
<evidence type="ECO:0000259" key="1">
    <source>
        <dbReference type="Pfam" id="PF14574"/>
    </source>
</evidence>
<gene>
    <name evidence="2" type="ORF">S01H1_62240</name>
</gene>
<feature type="non-terminal residue" evidence="2">
    <location>
        <position position="253"/>
    </location>
</feature>
<accession>X0XU89</accession>
<organism evidence="2">
    <name type="scientific">marine sediment metagenome</name>
    <dbReference type="NCBI Taxonomy" id="412755"/>
    <lineage>
        <taxon>unclassified sequences</taxon>
        <taxon>metagenomes</taxon>
        <taxon>ecological metagenomes</taxon>
    </lineage>
</organism>
<dbReference type="EMBL" id="BARS01040868">
    <property type="protein sequence ID" value="GAG40188.1"/>
    <property type="molecule type" value="Genomic_DNA"/>
</dbReference>
<dbReference type="InterPro" id="IPR052911">
    <property type="entry name" value="Corrinoid_activation_enz"/>
</dbReference>
<feature type="domain" description="RACo C-terminal" evidence="1">
    <location>
        <begin position="33"/>
        <end position="253"/>
    </location>
</feature>